<evidence type="ECO:0000256" key="6">
    <source>
        <dbReference type="ARBA" id="ARBA00023002"/>
    </source>
</evidence>
<dbReference type="InterPro" id="IPR006314">
    <property type="entry name" value="Dyp_peroxidase"/>
</dbReference>
<evidence type="ECO:0000256" key="12">
    <source>
        <dbReference type="ARBA" id="ARBA00048856"/>
    </source>
</evidence>
<keyword evidence="7 13" id="KW-0408">Iron</keyword>
<keyword evidence="6 13" id="KW-0560">Oxidoreductase</keyword>
<evidence type="ECO:0000259" key="14">
    <source>
        <dbReference type="Pfam" id="PF04261"/>
    </source>
</evidence>
<dbReference type="EC" id="1.11.1.-" evidence="13"/>
<dbReference type="Pfam" id="PF20628">
    <property type="entry name" value="Dyp_perox_C"/>
    <property type="match status" value="1"/>
</dbReference>
<accession>A0ABV6XM98</accession>
<evidence type="ECO:0000256" key="13">
    <source>
        <dbReference type="RuleBase" id="RU365017"/>
    </source>
</evidence>
<sequence length="419" mass="43233">MTQDQDDRHDTRQGLSRRRLLATAGTAGAAGLAVGAGGGLGAHALAAAPAATALTSLGADSVPFHGAHQAGIVQPMQARLVATAFDLTPGTARPGLVSLMKRWSAAAAALAEGRTPPGLADDDVALDAGPSSLTVTFGFGASAFPKISATAPAALAPLPAFPEDALDRSRSNGDLWVQVCADDALVTHHAMRTLQRLAAGAATVRWQMSGFSRSPGATAQPHTGRNLMGQIDGTNNPKPTDSTFDARIFVPAKGDPAWMAGGSYAVFRRIRMLLDSWDQQSTDRQERVIGRRKGSGAPLSGGTETTAVDLDKQNADGSLAIPGDAHIRVATPDANQGAAMLRRGYSYHDGFRSDGAPDAGLLFTAFQADPLTGFVPVQRKLARGDALSVFIRHESSGLYAVPGGVPAGGGYVGQSLLES</sequence>
<keyword evidence="2 13" id="KW-0575">Peroxidase</keyword>
<comment type="caution">
    <text evidence="16">The sequence shown here is derived from an EMBL/GenBank/DDBJ whole genome shotgun (WGS) entry which is preliminary data.</text>
</comment>
<feature type="domain" description="Dyp-type peroxidase N-terminal" evidence="14">
    <location>
        <begin position="69"/>
        <end position="211"/>
    </location>
</feature>
<dbReference type="PANTHER" id="PTHR30521:SF4">
    <property type="entry name" value="DEFERROCHELATASE"/>
    <property type="match status" value="1"/>
</dbReference>
<keyword evidence="3 13" id="KW-0349">Heme</keyword>
<organism evidence="16 17">
    <name type="scientific">Streptacidiphilus jeojiensis</name>
    <dbReference type="NCBI Taxonomy" id="3229225"/>
    <lineage>
        <taxon>Bacteria</taxon>
        <taxon>Bacillati</taxon>
        <taxon>Actinomycetota</taxon>
        <taxon>Actinomycetes</taxon>
        <taxon>Kitasatosporales</taxon>
        <taxon>Streptomycetaceae</taxon>
        <taxon>Streptacidiphilus</taxon>
    </lineage>
</organism>
<evidence type="ECO:0000313" key="16">
    <source>
        <dbReference type="EMBL" id="MFC1439399.1"/>
    </source>
</evidence>
<comment type="subcellular location">
    <subcellularLocation>
        <location evidence="1">Cell envelope</location>
    </subcellularLocation>
</comment>
<evidence type="ECO:0000313" key="17">
    <source>
        <dbReference type="Proteomes" id="UP001592581"/>
    </source>
</evidence>
<dbReference type="RefSeq" id="WP_380564806.1">
    <property type="nucleotide sequence ID" value="NZ_JBEUKS010000004.1"/>
</dbReference>
<dbReference type="Pfam" id="PF04261">
    <property type="entry name" value="Dyp_perox_N"/>
    <property type="match status" value="1"/>
</dbReference>
<dbReference type="Proteomes" id="UP001592581">
    <property type="component" value="Unassembled WGS sequence"/>
</dbReference>
<gene>
    <name evidence="16" type="primary">efeB</name>
    <name evidence="16" type="ORF">ABUW04_14140</name>
</gene>
<evidence type="ECO:0000256" key="11">
    <source>
        <dbReference type="ARBA" id="ARBA00033775"/>
    </source>
</evidence>
<reference evidence="16 17" key="1">
    <citation type="submission" date="2024-06" db="EMBL/GenBank/DDBJ databases">
        <authorList>
            <person name="Lee S.D."/>
        </authorList>
    </citation>
    <scope>NUCLEOTIDE SEQUENCE [LARGE SCALE GENOMIC DNA]</scope>
    <source>
        <strain evidence="16 17">N1-10</strain>
    </source>
</reference>
<dbReference type="InterPro" id="IPR048328">
    <property type="entry name" value="Dyp_perox_C"/>
</dbReference>
<evidence type="ECO:0000259" key="15">
    <source>
        <dbReference type="Pfam" id="PF20628"/>
    </source>
</evidence>
<keyword evidence="17" id="KW-1185">Reference proteome</keyword>
<evidence type="ECO:0000256" key="2">
    <source>
        <dbReference type="ARBA" id="ARBA00022559"/>
    </source>
</evidence>
<dbReference type="PROSITE" id="PS51318">
    <property type="entry name" value="TAT"/>
    <property type="match status" value="1"/>
</dbReference>
<dbReference type="NCBIfam" id="TIGR01412">
    <property type="entry name" value="tat_substr_1"/>
    <property type="match status" value="1"/>
</dbReference>
<comment type="function">
    <text evidence="13">Involved in the recovery of exogenous heme iron. Extracts iron from heme while preserving the protoporphyrin ring intact.</text>
</comment>
<evidence type="ECO:0000256" key="4">
    <source>
        <dbReference type="ARBA" id="ARBA00022723"/>
    </source>
</evidence>
<dbReference type="PROSITE" id="PS51404">
    <property type="entry name" value="DYP_PEROXIDASE"/>
    <property type="match status" value="1"/>
</dbReference>
<keyword evidence="8" id="KW-0456">Lyase</keyword>
<proteinExistence type="inferred from homology"/>
<evidence type="ECO:0000256" key="1">
    <source>
        <dbReference type="ARBA" id="ARBA00004196"/>
    </source>
</evidence>
<feature type="domain" description="Dyp-type peroxidase C-terminal" evidence="15">
    <location>
        <begin position="224"/>
        <end position="405"/>
    </location>
</feature>
<dbReference type="Gene3D" id="3.90.1700.10">
    <property type="entry name" value="v583 domain like"/>
    <property type="match status" value="1"/>
</dbReference>
<dbReference type="EMBL" id="JBEUKS010000004">
    <property type="protein sequence ID" value="MFC1439399.1"/>
    <property type="molecule type" value="Genomic_DNA"/>
</dbReference>
<protein>
    <recommendedName>
        <fullName evidence="10 13">Deferrochelatase</fullName>
        <ecNumber evidence="13">1.11.1.-</ecNumber>
    </recommendedName>
    <alternativeName>
        <fullName evidence="11 13">Peroxidase EfeB</fullName>
    </alternativeName>
</protein>
<evidence type="ECO:0000256" key="8">
    <source>
        <dbReference type="ARBA" id="ARBA00023239"/>
    </source>
</evidence>
<dbReference type="InterPro" id="IPR011008">
    <property type="entry name" value="Dimeric_a/b-barrel"/>
</dbReference>
<keyword evidence="5" id="KW-0732">Signal</keyword>
<name>A0ABV6XM98_9ACTN</name>
<evidence type="ECO:0000256" key="5">
    <source>
        <dbReference type="ARBA" id="ARBA00022729"/>
    </source>
</evidence>
<evidence type="ECO:0000256" key="7">
    <source>
        <dbReference type="ARBA" id="ARBA00023004"/>
    </source>
</evidence>
<dbReference type="InterPro" id="IPR048327">
    <property type="entry name" value="Dyp_perox_N"/>
</dbReference>
<dbReference type="InterPro" id="IPR006311">
    <property type="entry name" value="TAT_signal"/>
</dbReference>
<dbReference type="NCBIfam" id="TIGR01413">
    <property type="entry name" value="Dyp_perox_fam"/>
    <property type="match status" value="1"/>
</dbReference>
<comment type="similarity">
    <text evidence="9 13">Belongs to the DyP-type peroxidase family.</text>
</comment>
<evidence type="ECO:0000256" key="3">
    <source>
        <dbReference type="ARBA" id="ARBA00022617"/>
    </source>
</evidence>
<keyword evidence="4 13" id="KW-0479">Metal-binding</keyword>
<dbReference type="InterPro" id="IPR006313">
    <property type="entry name" value="EfeB/EfeN"/>
</dbReference>
<dbReference type="PANTHER" id="PTHR30521">
    <property type="entry name" value="DEFERROCHELATASE/PEROXIDASE"/>
    <property type="match status" value="1"/>
</dbReference>
<comment type="cofactor">
    <cofactor evidence="13">
        <name>heme b</name>
        <dbReference type="ChEBI" id="CHEBI:60344"/>
    </cofactor>
    <text evidence="13">Binds 1 heme b (iron(II)-protoporphyrin IX) group non-covalently per subunit.</text>
</comment>
<evidence type="ECO:0000256" key="10">
    <source>
        <dbReference type="ARBA" id="ARBA00033771"/>
    </source>
</evidence>
<dbReference type="SUPFAM" id="SSF54909">
    <property type="entry name" value="Dimeric alpha+beta barrel"/>
    <property type="match status" value="1"/>
</dbReference>
<evidence type="ECO:0000256" key="9">
    <source>
        <dbReference type="ARBA" id="ARBA00025737"/>
    </source>
</evidence>
<comment type="catalytic activity">
    <reaction evidence="12">
        <text>heme b + 2 H(+) = protoporphyrin IX + Fe(2+)</text>
        <dbReference type="Rhea" id="RHEA:22584"/>
        <dbReference type="ChEBI" id="CHEBI:15378"/>
        <dbReference type="ChEBI" id="CHEBI:29033"/>
        <dbReference type="ChEBI" id="CHEBI:57306"/>
        <dbReference type="ChEBI" id="CHEBI:60344"/>
        <dbReference type="EC" id="4.98.1.1"/>
    </reaction>
    <physiologicalReaction direction="left-to-right" evidence="12">
        <dbReference type="Rhea" id="RHEA:22585"/>
    </physiologicalReaction>
</comment>